<feature type="region of interest" description="Disordered" evidence="5">
    <location>
        <begin position="263"/>
        <end position="409"/>
    </location>
</feature>
<feature type="compositionally biased region" description="Acidic residues" evidence="5">
    <location>
        <begin position="940"/>
        <end position="952"/>
    </location>
</feature>
<gene>
    <name evidence="7" type="ORF">Rsub_01701</name>
</gene>
<dbReference type="CDD" id="cd15571">
    <property type="entry name" value="ePHD"/>
    <property type="match status" value="1"/>
</dbReference>
<dbReference type="OrthoDB" id="10029243at2759"/>
<evidence type="ECO:0000256" key="3">
    <source>
        <dbReference type="ARBA" id="ARBA00022771"/>
    </source>
</evidence>
<dbReference type="STRING" id="307507.A0A2V0NTA6"/>
<feature type="region of interest" description="Disordered" evidence="5">
    <location>
        <begin position="27"/>
        <end position="72"/>
    </location>
</feature>
<feature type="region of interest" description="Disordered" evidence="5">
    <location>
        <begin position="890"/>
        <end position="989"/>
    </location>
</feature>
<keyword evidence="8" id="KW-1185">Reference proteome</keyword>
<dbReference type="InterPro" id="IPR052440">
    <property type="entry name" value="Trans_Reg/Chrom_Remod"/>
</dbReference>
<dbReference type="Pfam" id="PF13771">
    <property type="entry name" value="zf-HC5HC2H"/>
    <property type="match status" value="1"/>
</dbReference>
<accession>A0A2V0NTA6</accession>
<sequence length="1174" mass="116254">MDAAIVAAGAAALAWGPQPHAAVADAIKGAEAAQPSDQDDGSRATLRGDKAGSADASDDAHQRSRSPAAADAAAAAAAAPPAGACPAELQVAANGHAGLYVVARAAVRCLCVPCADARGAADPRGGALMTPTEFERHAGVAAAKKWRFTIKVTHCGEPAVCLGRWLELRGLDPRPSKRPSPGSRASPDSAGAGGHDQAPGGAGGEGQEPGGGRADAIAQLARTLSPRQLQRQQQEQQRRQQQQQQQQHAACPLAVEAPALASGTATPAAGGGRSPRESGDGGGGGGGDETVAEPPVAPRQQAPRARAPPPPMLEIAVPDGDGDGEGEGPPLDDSQWMQSPRKLRTPRSTRGGPNAGAAPGAAGAAAAAAAAAGGAEPLKDAAHGGDEGEEDEGIRVGPEFQADLPDWRPRPALHCVDPVARAVATAMLARELARTGPRGPSEEEAIAIAVEEKARADTLPPDATDDLWERREPALALERGQRQRRAPGWMAAEHYVSGAGGGGGGAAAARGGAGGGPDRGAGGSAGGGGDDDDGAASSDHGGAGSGGGGGGSARRGRKRVSSTHSGSSGPAPRGTALAHQQAAGGLQRARSGLSNASSGAVQLQQAIAAAVSQPGVPHMIEWRTDEGRRSMEAAVVLGGQVFVGHLTARGPLVNWIPQALLQQASAMQQAQAAAAPPTRVKEEAPAAVAVAGATAAAAAPVERANSTDQQHRRCALCSGGGGEGLGPFMPVQIQNGQLEWVHRDCALWSPEVSVDTAGRLVSLAAAVRRGMDTPCSHCGGRGATLACWGHRSCGCELHLPCARNAGCHLSEGGDARFGGRRAVACPQHDPSSAGFDAAEAKAEVAARDAALAEAGAAHGAAAAAAAAAAPGGEDVEAAAELLTGIKRGSLVGSADSSGANDQEAPAPPLRRRGSGSKRRRSGSVDGSGALGSDATAGGGSDDEGAAGGDEGEWAPGGRNGRSSLRASAAKRRAASASAPGAEAAARGDEEPALLGADPSAAARLLQRLQQLTGGHSDVGAGAGACGSLLQHLQPAALLGAAPPAAPPSAFAGAALFGGVPGLGLTEGFAPPAILGSAASGGGSGGGGGGRPGRCAVCVVQRKGKCGTDSAPKKCMRRQQALLEQEVVERKLRQQLAAQQDQLLMEQLRLAAQQEQHAAAAAAALAAAHAAQQPA</sequence>
<dbReference type="EMBL" id="BDRX01000006">
    <property type="protein sequence ID" value="GBF88800.1"/>
    <property type="molecule type" value="Genomic_DNA"/>
</dbReference>
<evidence type="ECO:0000313" key="7">
    <source>
        <dbReference type="EMBL" id="GBF88800.1"/>
    </source>
</evidence>
<comment type="caution">
    <text evidence="7">The sequence shown here is derived from an EMBL/GenBank/DDBJ whole genome shotgun (WGS) entry which is preliminary data.</text>
</comment>
<feature type="compositionally biased region" description="Gly residues" evidence="5">
    <location>
        <begin position="501"/>
        <end position="528"/>
    </location>
</feature>
<feature type="compositionally biased region" description="Low complexity" evidence="5">
    <location>
        <begin position="227"/>
        <end position="247"/>
    </location>
</feature>
<keyword evidence="1" id="KW-0597">Phosphoprotein</keyword>
<feature type="compositionally biased region" description="Low complexity" evidence="5">
    <location>
        <begin position="351"/>
        <end position="375"/>
    </location>
</feature>
<reference evidence="7 8" key="1">
    <citation type="journal article" date="2018" name="Sci. Rep.">
        <title>Raphidocelis subcapitata (=Pseudokirchneriella subcapitata) provides an insight into genome evolution and environmental adaptations in the Sphaeropleales.</title>
        <authorList>
            <person name="Suzuki S."/>
            <person name="Yamaguchi H."/>
            <person name="Nakajima N."/>
            <person name="Kawachi M."/>
        </authorList>
    </citation>
    <scope>NUCLEOTIDE SEQUENCE [LARGE SCALE GENOMIC DNA]</scope>
    <source>
        <strain evidence="7 8">NIES-35</strain>
    </source>
</reference>
<dbReference type="PROSITE" id="PS51805">
    <property type="entry name" value="EPHD"/>
    <property type="match status" value="1"/>
</dbReference>
<feature type="compositionally biased region" description="Basic and acidic residues" evidence="5">
    <location>
        <begin position="40"/>
        <end position="62"/>
    </location>
</feature>
<keyword evidence="3" id="KW-0863">Zinc-finger</keyword>
<dbReference type="PANTHER" id="PTHR14955:SF4">
    <property type="entry name" value="PHD-TYPE DOMAIN-CONTAINING PROTEIN"/>
    <property type="match status" value="1"/>
</dbReference>
<evidence type="ECO:0000256" key="2">
    <source>
        <dbReference type="ARBA" id="ARBA00022723"/>
    </source>
</evidence>
<dbReference type="InParanoid" id="A0A2V0NTA6"/>
<dbReference type="GO" id="GO:0005634">
    <property type="term" value="C:nucleus"/>
    <property type="evidence" value="ECO:0007669"/>
    <property type="project" value="TreeGrafter"/>
</dbReference>
<dbReference type="AlphaFoldDB" id="A0A2V0NTA6"/>
<feature type="compositionally biased region" description="Low complexity" evidence="5">
    <location>
        <begin position="923"/>
        <end position="935"/>
    </location>
</feature>
<dbReference type="Proteomes" id="UP000247498">
    <property type="component" value="Unassembled WGS sequence"/>
</dbReference>
<feature type="compositionally biased region" description="Basic and acidic residues" evidence="5">
    <location>
        <begin position="377"/>
        <end position="386"/>
    </location>
</feature>
<dbReference type="Gene3D" id="3.30.40.10">
    <property type="entry name" value="Zinc/RING finger domain, C3HC4 (zinc finger)"/>
    <property type="match status" value="1"/>
</dbReference>
<evidence type="ECO:0000256" key="5">
    <source>
        <dbReference type="SAM" id="MobiDB-lite"/>
    </source>
</evidence>
<name>A0A2V0NTA6_9CHLO</name>
<evidence type="ECO:0000313" key="8">
    <source>
        <dbReference type="Proteomes" id="UP000247498"/>
    </source>
</evidence>
<feature type="compositionally biased region" description="Low complexity" evidence="5">
    <location>
        <begin position="953"/>
        <end position="967"/>
    </location>
</feature>
<feature type="region of interest" description="Disordered" evidence="5">
    <location>
        <begin position="450"/>
        <end position="488"/>
    </location>
</feature>
<feature type="compositionally biased region" description="Gly residues" evidence="5">
    <location>
        <begin position="200"/>
        <end position="213"/>
    </location>
</feature>
<evidence type="ECO:0000259" key="6">
    <source>
        <dbReference type="PROSITE" id="PS51805"/>
    </source>
</evidence>
<evidence type="ECO:0000256" key="4">
    <source>
        <dbReference type="ARBA" id="ARBA00022833"/>
    </source>
</evidence>
<feature type="compositionally biased region" description="Gly residues" evidence="5">
    <location>
        <begin position="541"/>
        <end position="553"/>
    </location>
</feature>
<dbReference type="GO" id="GO:0008270">
    <property type="term" value="F:zinc ion binding"/>
    <property type="evidence" value="ECO:0007669"/>
    <property type="project" value="UniProtKB-KW"/>
</dbReference>
<proteinExistence type="predicted"/>
<dbReference type="PANTHER" id="PTHR14955">
    <property type="entry name" value="RETINOIC ACID INDUCED 1/TRANSCRIPTION FACTOR 20"/>
    <property type="match status" value="1"/>
</dbReference>
<keyword evidence="2" id="KW-0479">Metal-binding</keyword>
<protein>
    <recommendedName>
        <fullName evidence="6">PHD-type domain-containing protein</fullName>
    </recommendedName>
</protein>
<feature type="domain" description="PHD-type" evidence="6">
    <location>
        <begin position="711"/>
        <end position="829"/>
    </location>
</feature>
<feature type="region of interest" description="Disordered" evidence="5">
    <location>
        <begin position="172"/>
        <end position="213"/>
    </location>
</feature>
<feature type="compositionally biased region" description="Low complexity" evidence="5">
    <location>
        <begin position="292"/>
        <end position="305"/>
    </location>
</feature>
<feature type="compositionally biased region" description="Low complexity" evidence="5">
    <location>
        <begin position="576"/>
        <end position="593"/>
    </location>
</feature>
<feature type="compositionally biased region" description="Basic residues" evidence="5">
    <location>
        <begin position="909"/>
        <end position="921"/>
    </location>
</feature>
<dbReference type="InterPro" id="IPR013083">
    <property type="entry name" value="Znf_RING/FYVE/PHD"/>
</dbReference>
<feature type="region of interest" description="Disordered" evidence="5">
    <location>
        <begin position="226"/>
        <end position="250"/>
    </location>
</feature>
<evidence type="ECO:0000256" key="1">
    <source>
        <dbReference type="ARBA" id="ARBA00022553"/>
    </source>
</evidence>
<keyword evidence="4" id="KW-0862">Zinc</keyword>
<feature type="compositionally biased region" description="Low complexity" evidence="5">
    <location>
        <begin position="974"/>
        <end position="984"/>
    </location>
</feature>
<dbReference type="GO" id="GO:0006357">
    <property type="term" value="P:regulation of transcription by RNA polymerase II"/>
    <property type="evidence" value="ECO:0007669"/>
    <property type="project" value="TreeGrafter"/>
</dbReference>
<organism evidence="7 8">
    <name type="scientific">Raphidocelis subcapitata</name>
    <dbReference type="NCBI Taxonomy" id="307507"/>
    <lineage>
        <taxon>Eukaryota</taxon>
        <taxon>Viridiplantae</taxon>
        <taxon>Chlorophyta</taxon>
        <taxon>core chlorophytes</taxon>
        <taxon>Chlorophyceae</taxon>
        <taxon>CS clade</taxon>
        <taxon>Sphaeropleales</taxon>
        <taxon>Selenastraceae</taxon>
        <taxon>Raphidocelis</taxon>
    </lineage>
</organism>
<feature type="region of interest" description="Disordered" evidence="5">
    <location>
        <begin position="501"/>
        <end position="593"/>
    </location>
</feature>
<dbReference type="InterPro" id="IPR034732">
    <property type="entry name" value="EPHD"/>
</dbReference>